<organism evidence="2 3">
    <name type="scientific">Microbacterium gallinarum</name>
    <dbReference type="NCBI Taxonomy" id="2762209"/>
    <lineage>
        <taxon>Bacteria</taxon>
        <taxon>Bacillati</taxon>
        <taxon>Actinomycetota</taxon>
        <taxon>Actinomycetes</taxon>
        <taxon>Micrococcales</taxon>
        <taxon>Microbacteriaceae</taxon>
        <taxon>Microbacterium</taxon>
    </lineage>
</organism>
<dbReference type="PROSITE" id="PS51704">
    <property type="entry name" value="GP_PDE"/>
    <property type="match status" value="1"/>
</dbReference>
<feature type="domain" description="GP-PDE" evidence="1">
    <location>
        <begin position="56"/>
        <end position="292"/>
    </location>
</feature>
<dbReference type="Pfam" id="PF03009">
    <property type="entry name" value="GDPD"/>
    <property type="match status" value="1"/>
</dbReference>
<dbReference type="PANTHER" id="PTHR46211:SF1">
    <property type="entry name" value="GLYCEROPHOSPHODIESTER PHOSPHODIESTERASE, CYTOPLASMIC"/>
    <property type="match status" value="1"/>
</dbReference>
<dbReference type="RefSeq" id="WP_191763178.1">
    <property type="nucleotide sequence ID" value="NZ_JACSPM010000001.1"/>
</dbReference>
<dbReference type="Proteomes" id="UP000602532">
    <property type="component" value="Unassembled WGS sequence"/>
</dbReference>
<reference evidence="2 3" key="1">
    <citation type="submission" date="2020-08" db="EMBL/GenBank/DDBJ databases">
        <title>A Genomic Blueprint of the Chicken Gut Microbiome.</title>
        <authorList>
            <person name="Gilroy R."/>
            <person name="Ravi A."/>
            <person name="Getino M."/>
            <person name="Pursley I."/>
            <person name="Horton D.L."/>
            <person name="Alikhan N.-F."/>
            <person name="Baker D."/>
            <person name="Gharbi K."/>
            <person name="Hall N."/>
            <person name="Watson M."/>
            <person name="Adriaenssens E.M."/>
            <person name="Foster-Nyarko E."/>
            <person name="Jarju S."/>
            <person name="Secka A."/>
            <person name="Antonio M."/>
            <person name="Oren A."/>
            <person name="Chaudhuri R."/>
            <person name="La Ragione R.M."/>
            <person name="Hildebrand F."/>
            <person name="Pallen M.J."/>
        </authorList>
    </citation>
    <scope>NUCLEOTIDE SEQUENCE [LARGE SCALE GENOMIC DNA]</scope>
    <source>
        <strain evidence="2 3">Sa1CUA4</strain>
    </source>
</reference>
<dbReference type="InterPro" id="IPR017946">
    <property type="entry name" value="PLC-like_Pdiesterase_TIM-brl"/>
</dbReference>
<dbReference type="SUPFAM" id="SSF51695">
    <property type="entry name" value="PLC-like phosphodiesterases"/>
    <property type="match status" value="1"/>
</dbReference>
<comment type="caution">
    <text evidence="2">The sequence shown here is derived from an EMBL/GenBank/DDBJ whole genome shotgun (WGS) entry which is preliminary data.</text>
</comment>
<gene>
    <name evidence="2" type="ORF">H9622_00415</name>
</gene>
<evidence type="ECO:0000259" key="1">
    <source>
        <dbReference type="PROSITE" id="PS51704"/>
    </source>
</evidence>
<evidence type="ECO:0000313" key="2">
    <source>
        <dbReference type="EMBL" id="MBD8022049.1"/>
    </source>
</evidence>
<name>A0ABR8WY88_9MICO</name>
<accession>A0ABR8WY88</accession>
<protein>
    <recommendedName>
        <fullName evidence="1">GP-PDE domain-containing protein</fullName>
    </recommendedName>
</protein>
<dbReference type="InterPro" id="IPR030395">
    <property type="entry name" value="GP_PDE_dom"/>
</dbReference>
<sequence>MPYSAASDRPRDRIHALLVVCVLAVVSLIIAFLGASPARVSATELLGDPRTPGDAAFIASHRGGGATAPENTLAAVSGALAGGFDYVEVDVALTADGHPVLMHDAKVDRTTNGSGRLDSLTLAEVRALDAGSWFDPSFAGTRVPTLVEFLDLLAQSGGRAIIELKGEWDAAAADRALAEVTSRDLASRVAIASFDARSLALSAAASDVVPLLLILKHLPKDVVTATQQAGARGIIVDRKAVLARPEVVDALHAEGTRVVVYTLNKDAQWDAVTALGVDGIVTDDPHTLSEWQSASAEER</sequence>
<evidence type="ECO:0000313" key="3">
    <source>
        <dbReference type="Proteomes" id="UP000602532"/>
    </source>
</evidence>
<proteinExistence type="predicted"/>
<dbReference type="EMBL" id="JACSPM010000001">
    <property type="protein sequence ID" value="MBD8022049.1"/>
    <property type="molecule type" value="Genomic_DNA"/>
</dbReference>
<dbReference type="PANTHER" id="PTHR46211">
    <property type="entry name" value="GLYCEROPHOSPHORYL DIESTER PHOSPHODIESTERASE"/>
    <property type="match status" value="1"/>
</dbReference>
<dbReference type="Gene3D" id="3.20.20.190">
    <property type="entry name" value="Phosphatidylinositol (PI) phosphodiesterase"/>
    <property type="match status" value="1"/>
</dbReference>
<keyword evidence="3" id="KW-1185">Reference proteome</keyword>